<evidence type="ECO:0000259" key="7">
    <source>
        <dbReference type="SMART" id="SM00642"/>
    </source>
</evidence>
<organism evidence="8 9">
    <name type="scientific">Aspergillus sclerotialis</name>
    <dbReference type="NCBI Taxonomy" id="2070753"/>
    <lineage>
        <taxon>Eukaryota</taxon>
        <taxon>Fungi</taxon>
        <taxon>Dikarya</taxon>
        <taxon>Ascomycota</taxon>
        <taxon>Pezizomycotina</taxon>
        <taxon>Eurotiomycetes</taxon>
        <taxon>Eurotiomycetidae</taxon>
        <taxon>Eurotiales</taxon>
        <taxon>Aspergillaceae</taxon>
        <taxon>Aspergillus</taxon>
        <taxon>Aspergillus subgen. Polypaecilum</taxon>
    </lineage>
</organism>
<dbReference type="GO" id="GO:0005975">
    <property type="term" value="P:carbohydrate metabolic process"/>
    <property type="evidence" value="ECO:0007669"/>
    <property type="project" value="InterPro"/>
</dbReference>
<dbReference type="InterPro" id="IPR006047">
    <property type="entry name" value="GH13_cat_dom"/>
</dbReference>
<dbReference type="EMBL" id="MVGC01000103">
    <property type="protein sequence ID" value="RJE23850.1"/>
    <property type="molecule type" value="Genomic_DNA"/>
</dbReference>
<dbReference type="Proteomes" id="UP000266188">
    <property type="component" value="Unassembled WGS sequence"/>
</dbReference>
<evidence type="ECO:0000256" key="3">
    <source>
        <dbReference type="ARBA" id="ARBA00022723"/>
    </source>
</evidence>
<protein>
    <submittedName>
        <fullName evidence="8">Alpha-amylase</fullName>
    </submittedName>
</protein>
<dbReference type="InterPro" id="IPR015237">
    <property type="entry name" value="Alpha-amylase_C_pro"/>
</dbReference>
<evidence type="ECO:0000313" key="8">
    <source>
        <dbReference type="EMBL" id="RJE23850.1"/>
    </source>
</evidence>
<dbReference type="SMART" id="SM00642">
    <property type="entry name" value="Aamy"/>
    <property type="match status" value="1"/>
</dbReference>
<comment type="similarity">
    <text evidence="2">Belongs to the glycosyl hydrolase 13 family.</text>
</comment>
<evidence type="ECO:0000313" key="9">
    <source>
        <dbReference type="Proteomes" id="UP000266188"/>
    </source>
</evidence>
<accession>A0A3A2ZML8</accession>
<proteinExistence type="inferred from homology"/>
<reference evidence="9" key="1">
    <citation type="submission" date="2017-02" db="EMBL/GenBank/DDBJ databases">
        <authorList>
            <person name="Tafer H."/>
            <person name="Lopandic K."/>
        </authorList>
    </citation>
    <scope>NUCLEOTIDE SEQUENCE [LARGE SCALE GENOMIC DNA]</scope>
    <source>
        <strain evidence="9">CBS 366.77</strain>
    </source>
</reference>
<gene>
    <name evidence="8" type="ORF">PHISCL_03822</name>
</gene>
<dbReference type="InterPro" id="IPR013780">
    <property type="entry name" value="Glyco_hydro_b"/>
</dbReference>
<comment type="cofactor">
    <cofactor evidence="1">
        <name>Ca(2+)</name>
        <dbReference type="ChEBI" id="CHEBI:29108"/>
    </cofactor>
</comment>
<evidence type="ECO:0000256" key="6">
    <source>
        <dbReference type="ARBA" id="ARBA00023295"/>
    </source>
</evidence>
<dbReference type="CDD" id="cd11318">
    <property type="entry name" value="AmyAc_bac_fung_AmyA"/>
    <property type="match status" value="1"/>
</dbReference>
<evidence type="ECO:0000256" key="1">
    <source>
        <dbReference type="ARBA" id="ARBA00001913"/>
    </source>
</evidence>
<dbReference type="PANTHER" id="PTHR43447">
    <property type="entry name" value="ALPHA-AMYLASE"/>
    <property type="match status" value="1"/>
</dbReference>
<feature type="domain" description="Glycosyl hydrolase family 13 catalytic" evidence="7">
    <location>
        <begin position="1"/>
        <end position="371"/>
    </location>
</feature>
<name>A0A3A2ZML8_9EURO</name>
<dbReference type="PIRSF" id="PIRSF001021">
    <property type="entry name" value="Alph-amls_thrmst"/>
    <property type="match status" value="1"/>
</dbReference>
<dbReference type="AlphaFoldDB" id="A0A3A2ZML8"/>
<evidence type="ECO:0000256" key="5">
    <source>
        <dbReference type="ARBA" id="ARBA00023277"/>
    </source>
</evidence>
<dbReference type="InterPro" id="IPR013776">
    <property type="entry name" value="A-amylase_thermo"/>
</dbReference>
<evidence type="ECO:0000256" key="2">
    <source>
        <dbReference type="ARBA" id="ARBA00008061"/>
    </source>
</evidence>
<keyword evidence="3" id="KW-0479">Metal-binding</keyword>
<keyword evidence="9" id="KW-1185">Reference proteome</keyword>
<keyword evidence="6" id="KW-0326">Glycosidase</keyword>
<evidence type="ECO:0000256" key="4">
    <source>
        <dbReference type="ARBA" id="ARBA00022801"/>
    </source>
</evidence>
<dbReference type="SUPFAM" id="SSF51445">
    <property type="entry name" value="(Trans)glycosidases"/>
    <property type="match status" value="1"/>
</dbReference>
<keyword evidence="5" id="KW-0119">Carbohydrate metabolism</keyword>
<dbReference type="GO" id="GO:0005509">
    <property type="term" value="F:calcium ion binding"/>
    <property type="evidence" value="ECO:0007669"/>
    <property type="project" value="InterPro"/>
</dbReference>
<dbReference type="NCBIfam" id="NF006969">
    <property type="entry name" value="PRK09441.1-2"/>
    <property type="match status" value="1"/>
</dbReference>
<dbReference type="STRING" id="2070753.A0A3A2ZML8"/>
<dbReference type="Pfam" id="PF09154">
    <property type="entry name" value="Alpha-amy_C_pro"/>
    <property type="match status" value="1"/>
</dbReference>
<comment type="caution">
    <text evidence="8">The sequence shown here is derived from an EMBL/GenBank/DDBJ whole genome shotgun (WGS) entry which is preliminary data.</text>
</comment>
<dbReference type="Gene3D" id="3.20.20.80">
    <property type="entry name" value="Glycosidases"/>
    <property type="match status" value="1"/>
</dbReference>
<dbReference type="Pfam" id="PF00128">
    <property type="entry name" value="Alpha-amylase"/>
    <property type="match status" value="1"/>
</dbReference>
<dbReference type="Gene3D" id="2.40.30.140">
    <property type="match status" value="1"/>
</dbReference>
<dbReference type="GO" id="GO:0004553">
    <property type="term" value="F:hydrolase activity, hydrolyzing O-glycosyl compounds"/>
    <property type="evidence" value="ECO:0007669"/>
    <property type="project" value="InterPro"/>
</dbReference>
<keyword evidence="4" id="KW-0378">Hydrolase</keyword>
<dbReference type="Gene3D" id="2.60.40.1180">
    <property type="entry name" value="Golgi alpha-mannosidase II"/>
    <property type="match status" value="1"/>
</dbReference>
<dbReference type="InterPro" id="IPR017853">
    <property type="entry name" value="GH"/>
</dbReference>
<sequence length="507" mass="57973">MQGFEWYVPADQGHWRRLRRALPDLKDIGIDNIWIPPGCKAMSPSGNGYDIYDLYDLGEFDQKGSRATKWGSKEELQELTWAAEDLGMGIYWDAVLNHKAAADYTERFLAVRVDPQRRDIEIARPEEIVGWVGFEFPGRGDIYSSMKYHWWHFTGIDWDDSQRTSAIYKIVGPNKGWATDVSKEHGNYDFLMFADLDYSRPDVQRDVLQWGEWIGTELPLRGMRIDGAKHFSAAFQKKFVDHLRKTFGPDYFIIGEYLDRDLNVILAYLGKMEYQLSVLDVPLAGRMSDISELEGGDLRKIFDNTLVGVKPANAVCPIASFFKPLAYALILLRSQGQPCLFYGDLYGMRGGCKHPLRPSCNGRLPILTRARKMYAYGEQRDYFDRRNCIGPSCPLTSPFFTKYSMRLTETGFVRYGNRRHPAGLACVISNAKTSEKRMYVGRKHAGEQWTDILGWHTDIVNIDDRGYGVFPVNAMSVSVWVNAAAEGRGTLDRFLYVVLILIRCIVF</sequence>
<dbReference type="OrthoDB" id="550577at2759"/>
<dbReference type="SUPFAM" id="SSF51011">
    <property type="entry name" value="Glycosyl hydrolase domain"/>
    <property type="match status" value="1"/>
</dbReference>